<evidence type="ECO:0000256" key="1">
    <source>
        <dbReference type="SAM" id="SignalP"/>
    </source>
</evidence>
<dbReference type="Proteomes" id="UP001143463">
    <property type="component" value="Unassembled WGS sequence"/>
</dbReference>
<proteinExistence type="predicted"/>
<protein>
    <recommendedName>
        <fullName evidence="4">Secreted protein</fullName>
    </recommendedName>
</protein>
<feature type="chain" id="PRO_5040786566" description="Secreted protein" evidence="1">
    <location>
        <begin position="33"/>
        <end position="145"/>
    </location>
</feature>
<accession>A0A9W6L6B3</accession>
<name>A0A9W6L6B3_9PSEU</name>
<organism evidence="2 3">
    <name type="scientific">Pseudonocardia halophobica</name>
    <dbReference type="NCBI Taxonomy" id="29401"/>
    <lineage>
        <taxon>Bacteria</taxon>
        <taxon>Bacillati</taxon>
        <taxon>Actinomycetota</taxon>
        <taxon>Actinomycetes</taxon>
        <taxon>Pseudonocardiales</taxon>
        <taxon>Pseudonocardiaceae</taxon>
        <taxon>Pseudonocardia</taxon>
    </lineage>
</organism>
<evidence type="ECO:0008006" key="4">
    <source>
        <dbReference type="Google" id="ProtNLM"/>
    </source>
</evidence>
<dbReference type="AlphaFoldDB" id="A0A9W6L6B3"/>
<sequence>MNDRFRRGLGRLAAVMVLGGAVLLLPTTSAVAQTSASSTVSVWIDGWGSGTVTSRPAGINCHLATPVGYPYEHAAGEDQSISGTCHADFPVGTAVTLTATPDAGSELNYLDCGGGMASPCTRTVASGYNGVWAMFCPRDGLCSAG</sequence>
<reference evidence="2" key="2">
    <citation type="submission" date="2023-01" db="EMBL/GenBank/DDBJ databases">
        <authorList>
            <person name="Sun Q."/>
            <person name="Evtushenko L."/>
        </authorList>
    </citation>
    <scope>NUCLEOTIDE SEQUENCE</scope>
    <source>
        <strain evidence="2">VKM Ac-1069</strain>
    </source>
</reference>
<gene>
    <name evidence="2" type="ORF">GCM10017577_30150</name>
</gene>
<keyword evidence="3" id="KW-1185">Reference proteome</keyword>
<comment type="caution">
    <text evidence="2">The sequence shown here is derived from an EMBL/GenBank/DDBJ whole genome shotgun (WGS) entry which is preliminary data.</text>
</comment>
<keyword evidence="1" id="KW-0732">Signal</keyword>
<reference evidence="2" key="1">
    <citation type="journal article" date="2014" name="Int. J. Syst. Evol. Microbiol.">
        <title>Complete genome sequence of Corynebacterium casei LMG S-19264T (=DSM 44701T), isolated from a smear-ripened cheese.</title>
        <authorList>
            <consortium name="US DOE Joint Genome Institute (JGI-PGF)"/>
            <person name="Walter F."/>
            <person name="Albersmeier A."/>
            <person name="Kalinowski J."/>
            <person name="Ruckert C."/>
        </authorList>
    </citation>
    <scope>NUCLEOTIDE SEQUENCE</scope>
    <source>
        <strain evidence="2">VKM Ac-1069</strain>
    </source>
</reference>
<dbReference type="RefSeq" id="WP_156067540.1">
    <property type="nucleotide sequence ID" value="NZ_BAAAUZ010000008.1"/>
</dbReference>
<evidence type="ECO:0000313" key="2">
    <source>
        <dbReference type="EMBL" id="GLL11874.1"/>
    </source>
</evidence>
<feature type="signal peptide" evidence="1">
    <location>
        <begin position="1"/>
        <end position="32"/>
    </location>
</feature>
<dbReference type="EMBL" id="BSFQ01000011">
    <property type="protein sequence ID" value="GLL11874.1"/>
    <property type="molecule type" value="Genomic_DNA"/>
</dbReference>
<evidence type="ECO:0000313" key="3">
    <source>
        <dbReference type="Proteomes" id="UP001143463"/>
    </source>
</evidence>